<comment type="subcellular location">
    <subcellularLocation>
        <location evidence="1">Cell membrane</location>
        <topology evidence="1">Multi-pass membrane protein</topology>
    </subcellularLocation>
</comment>
<evidence type="ECO:0000259" key="8">
    <source>
        <dbReference type="Pfam" id="PF02687"/>
    </source>
</evidence>
<keyword evidence="3 7" id="KW-0812">Transmembrane</keyword>
<accession>A0A0C1MML2</accession>
<comment type="caution">
    <text evidence="10">The sequence shown here is derived from an EMBL/GenBank/DDBJ whole genome shotgun (WGS) entry which is preliminary data.</text>
</comment>
<evidence type="ECO:0000259" key="9">
    <source>
        <dbReference type="Pfam" id="PF12704"/>
    </source>
</evidence>
<dbReference type="Proteomes" id="UP000031327">
    <property type="component" value="Unassembled WGS sequence"/>
</dbReference>
<reference evidence="10 11" key="1">
    <citation type="submission" date="2014-12" db="EMBL/GenBank/DDBJ databases">
        <title>Draft Genome Sequence of Pseudoalteromonas luteoviolacea HI1.</title>
        <authorList>
            <person name="Asahina A.Y."/>
            <person name="Hadfield M.G."/>
        </authorList>
    </citation>
    <scope>NUCLEOTIDE SEQUENCE [LARGE SCALE GENOMIC DNA]</scope>
    <source>
        <strain evidence="10 11">HI1</strain>
    </source>
</reference>
<feature type="transmembrane region" description="Helical" evidence="7">
    <location>
        <begin position="325"/>
        <end position="350"/>
    </location>
</feature>
<evidence type="ECO:0000313" key="10">
    <source>
        <dbReference type="EMBL" id="KID58299.1"/>
    </source>
</evidence>
<keyword evidence="5 7" id="KW-0472">Membrane</keyword>
<feature type="transmembrane region" description="Helical" evidence="7">
    <location>
        <begin position="20"/>
        <end position="39"/>
    </location>
</feature>
<evidence type="ECO:0000313" key="11">
    <source>
        <dbReference type="Proteomes" id="UP000031327"/>
    </source>
</evidence>
<evidence type="ECO:0000256" key="3">
    <source>
        <dbReference type="ARBA" id="ARBA00022692"/>
    </source>
</evidence>
<feature type="domain" description="MacB-like periplasmic core" evidence="9">
    <location>
        <begin position="50"/>
        <end position="244"/>
    </location>
</feature>
<dbReference type="Pfam" id="PF02687">
    <property type="entry name" value="FtsX"/>
    <property type="match status" value="1"/>
</dbReference>
<gene>
    <name evidence="10" type="ORF">JF50_06380</name>
</gene>
<evidence type="ECO:0000256" key="1">
    <source>
        <dbReference type="ARBA" id="ARBA00004651"/>
    </source>
</evidence>
<evidence type="ECO:0000256" key="4">
    <source>
        <dbReference type="ARBA" id="ARBA00022989"/>
    </source>
</evidence>
<organism evidence="10 11">
    <name type="scientific">Pseudoalteromonas luteoviolacea</name>
    <dbReference type="NCBI Taxonomy" id="43657"/>
    <lineage>
        <taxon>Bacteria</taxon>
        <taxon>Pseudomonadati</taxon>
        <taxon>Pseudomonadota</taxon>
        <taxon>Gammaproteobacteria</taxon>
        <taxon>Alteromonadales</taxon>
        <taxon>Pseudoalteromonadaceae</taxon>
        <taxon>Pseudoalteromonas</taxon>
    </lineage>
</organism>
<proteinExistence type="inferred from homology"/>
<dbReference type="AlphaFoldDB" id="A0A0C1MML2"/>
<dbReference type="InterPro" id="IPR003838">
    <property type="entry name" value="ABC3_permease_C"/>
</dbReference>
<evidence type="ECO:0000256" key="2">
    <source>
        <dbReference type="ARBA" id="ARBA00022475"/>
    </source>
</evidence>
<sequence length="402" mass="44429">MKDFNPILKTLWKSKTGPLLLIVQIAVAFTILINVSFMASSKLHELTESSGLDEEVLFSFRSNLPVESEEYVALLRQDLADIKNLNSVESVTVTNSVPLSGWGVFYSLNASDDPDSYIAQAGAYVGSRDYISTLGLDIIMGRWFEESEMEFTTEGNSDRSNSILVTKAMAEQIAPDDWSTAVGKAVYMNGRAYQIVGIIDRLIATWPEWRGNERSVVFPTYIMAGENIFMVRAKSGQLEQAMVDVKALLMQQPGKFVTDLHTFKYTRETGYKAMESSFIILAGVTVALIMLTMLGVFGQARFTLMKRRRQIGTRRALGASKFHIMRFYILESLIVVGAGVLLGSLCAMIANVKLIELFRQDAVPYEYFLYGGVGVCIASLIAVIPTAYNAANTSPAIATRSV</sequence>
<feature type="domain" description="ABC3 transporter permease C-terminal" evidence="8">
    <location>
        <begin position="285"/>
        <end position="395"/>
    </location>
</feature>
<dbReference type="OrthoDB" id="9770036at2"/>
<feature type="transmembrane region" description="Helical" evidence="7">
    <location>
        <begin position="370"/>
        <end position="391"/>
    </location>
</feature>
<protein>
    <submittedName>
        <fullName evidence="10">Uncharacterized protein</fullName>
    </submittedName>
</protein>
<name>A0A0C1MML2_9GAMM</name>
<dbReference type="EMBL" id="JWIC01000004">
    <property type="protein sequence ID" value="KID58299.1"/>
    <property type="molecule type" value="Genomic_DNA"/>
</dbReference>
<keyword evidence="4 7" id="KW-1133">Transmembrane helix</keyword>
<dbReference type="PANTHER" id="PTHR30572:SF4">
    <property type="entry name" value="ABC TRANSPORTER PERMEASE YTRF"/>
    <property type="match status" value="1"/>
</dbReference>
<evidence type="ECO:0000256" key="6">
    <source>
        <dbReference type="ARBA" id="ARBA00038076"/>
    </source>
</evidence>
<evidence type="ECO:0000256" key="5">
    <source>
        <dbReference type="ARBA" id="ARBA00023136"/>
    </source>
</evidence>
<dbReference type="InterPro" id="IPR050250">
    <property type="entry name" value="Macrolide_Exporter_MacB"/>
</dbReference>
<keyword evidence="2" id="KW-1003">Cell membrane</keyword>
<dbReference type="GO" id="GO:0022857">
    <property type="term" value="F:transmembrane transporter activity"/>
    <property type="evidence" value="ECO:0007669"/>
    <property type="project" value="TreeGrafter"/>
</dbReference>
<dbReference type="RefSeq" id="WP_039608593.1">
    <property type="nucleotide sequence ID" value="NZ_JWIC01000004.1"/>
</dbReference>
<dbReference type="PANTHER" id="PTHR30572">
    <property type="entry name" value="MEMBRANE COMPONENT OF TRANSPORTER-RELATED"/>
    <property type="match status" value="1"/>
</dbReference>
<dbReference type="InterPro" id="IPR025857">
    <property type="entry name" value="MacB_PCD"/>
</dbReference>
<comment type="similarity">
    <text evidence="6">Belongs to the ABC-4 integral membrane protein family.</text>
</comment>
<dbReference type="Pfam" id="PF12704">
    <property type="entry name" value="MacB_PCD"/>
    <property type="match status" value="1"/>
</dbReference>
<evidence type="ECO:0000256" key="7">
    <source>
        <dbReference type="SAM" id="Phobius"/>
    </source>
</evidence>
<dbReference type="GO" id="GO:0005886">
    <property type="term" value="C:plasma membrane"/>
    <property type="evidence" value="ECO:0007669"/>
    <property type="project" value="UniProtKB-SubCell"/>
</dbReference>
<feature type="transmembrane region" description="Helical" evidence="7">
    <location>
        <begin position="278"/>
        <end position="304"/>
    </location>
</feature>